<dbReference type="InterPro" id="IPR038434">
    <property type="entry name" value="YARHG_sf"/>
</dbReference>
<keyword evidence="1" id="KW-1133">Transmembrane helix</keyword>
<proteinExistence type="predicted"/>
<dbReference type="EMBL" id="JDRX01000002">
    <property type="protein sequence ID" value="KGN03311.1"/>
    <property type="molecule type" value="Genomic_DNA"/>
</dbReference>
<dbReference type="RefSeq" id="WP_039248417.1">
    <property type="nucleotide sequence ID" value="NZ_JDRX01000002.1"/>
</dbReference>
<comment type="caution">
    <text evidence="3">The sequence shown here is derived from an EMBL/GenBank/DDBJ whole genome shotgun (WGS) entry which is preliminary data.</text>
</comment>
<dbReference type="InterPro" id="IPR025582">
    <property type="entry name" value="YARHG_dom"/>
</dbReference>
<dbReference type="Pfam" id="PF13308">
    <property type="entry name" value="YARHG"/>
    <property type="match status" value="1"/>
</dbReference>
<gene>
    <name evidence="3" type="ORF">Z969_01575</name>
</gene>
<sequence>MKYCVKCGNSLDNDAKFCNKCGQQVNNDSKDMYTTKLNTEKIDAEKINTEKISLKKVNDIKPNNLNNNVENTFVIDKDKIDLNKDKLDLNKGNKDVNKSYENSIKDNIPSNNNENIIKNNERRIKSSNLDRRIMEEPIREEKGNKALIVVGIILGLIIVISAVLFIFRKDIAYTHFMKKSNTETSETSKLVCYNKALKYKYTQEVLDNVYEVVRKNDDFSERISNVSNLKKEDAKKLIKDSAIFRAKSNFDSGNYKACMENLQKAQKVGYNINSFGDYKELVEKLNPQENTQPNTANVSNNYTYKNDHPSIANKVVNSLGNVYCKDHKGYEGVQGYIVPDSDSRYLSEAELQQYDKYTLGLIRNEIYARHGYIFGDNRYRDYFSKKNWYVPDPSFHGDDAEINDYEYYNGRLILEIEKTK</sequence>
<evidence type="ECO:0000256" key="1">
    <source>
        <dbReference type="SAM" id="Phobius"/>
    </source>
</evidence>
<reference evidence="3 4" key="1">
    <citation type="submission" date="2014-01" db="EMBL/GenBank/DDBJ databases">
        <title>Plasmidome dynamics in the species complex Clostridium novyi sensu lato converts strains of independent lineages into distinctly different pathogens.</title>
        <authorList>
            <person name="Skarin H."/>
            <person name="Segerman B."/>
        </authorList>
    </citation>
    <scope>NUCLEOTIDE SEQUENCE [LARGE SCALE GENOMIC DNA]</scope>
    <source>
        <strain evidence="3 4">4570</strain>
    </source>
</reference>
<feature type="domain" description="YARHG" evidence="2">
    <location>
        <begin position="334"/>
        <end position="418"/>
    </location>
</feature>
<protein>
    <recommendedName>
        <fullName evidence="2">YARHG domain-containing protein</fullName>
    </recommendedName>
</protein>
<dbReference type="PANTHER" id="PTHR40038">
    <property type="entry name" value="MEMBRANE-ASSOCIATED PROTEIN TCAA"/>
    <property type="match status" value="1"/>
</dbReference>
<dbReference type="AlphaFoldDB" id="A0AA88ZRZ8"/>
<accession>A0AA88ZRZ8</accession>
<keyword evidence="1" id="KW-0472">Membrane</keyword>
<keyword evidence="1" id="KW-0812">Transmembrane</keyword>
<feature type="transmembrane region" description="Helical" evidence="1">
    <location>
        <begin position="146"/>
        <end position="167"/>
    </location>
</feature>
<dbReference type="Pfam" id="PF13240">
    <property type="entry name" value="Zn_Ribbon_1"/>
    <property type="match status" value="1"/>
</dbReference>
<dbReference type="PANTHER" id="PTHR40038:SF1">
    <property type="entry name" value="MEMBRANE-ASSOCIATED PROTEIN TCAA"/>
    <property type="match status" value="1"/>
</dbReference>
<dbReference type="Gene3D" id="1.20.58.1690">
    <property type="match status" value="1"/>
</dbReference>
<dbReference type="InterPro" id="IPR026870">
    <property type="entry name" value="Zinc_ribbon_dom"/>
</dbReference>
<evidence type="ECO:0000313" key="3">
    <source>
        <dbReference type="EMBL" id="KGN03311.1"/>
    </source>
</evidence>
<organism evidence="3 4">
    <name type="scientific">Clostridium novyi A str. 4570</name>
    <dbReference type="NCBI Taxonomy" id="1444290"/>
    <lineage>
        <taxon>Bacteria</taxon>
        <taxon>Bacillati</taxon>
        <taxon>Bacillota</taxon>
        <taxon>Clostridia</taxon>
        <taxon>Eubacteriales</taxon>
        <taxon>Clostridiaceae</taxon>
        <taxon>Clostridium</taxon>
    </lineage>
</organism>
<evidence type="ECO:0000259" key="2">
    <source>
        <dbReference type="SMART" id="SM01324"/>
    </source>
</evidence>
<dbReference type="Proteomes" id="UP000030016">
    <property type="component" value="Unassembled WGS sequence"/>
</dbReference>
<dbReference type="SMART" id="SM01324">
    <property type="entry name" value="YARHG"/>
    <property type="match status" value="1"/>
</dbReference>
<evidence type="ECO:0000313" key="4">
    <source>
        <dbReference type="Proteomes" id="UP000030016"/>
    </source>
</evidence>
<name>A0AA88ZRZ8_CLONO</name>